<protein>
    <submittedName>
        <fullName evidence="2">Uncharacterized protein</fullName>
    </submittedName>
</protein>
<feature type="chain" id="PRO_5034901121" evidence="1">
    <location>
        <begin position="20"/>
        <end position="233"/>
    </location>
</feature>
<name>A0A8H3CKY8_9AGAM</name>
<gene>
    <name evidence="2" type="ORF">RDB_LOCUS122732</name>
</gene>
<feature type="signal peptide" evidence="1">
    <location>
        <begin position="1"/>
        <end position="19"/>
    </location>
</feature>
<evidence type="ECO:0000313" key="3">
    <source>
        <dbReference type="Proteomes" id="UP000663843"/>
    </source>
</evidence>
<accession>A0A8H3CKY8</accession>
<reference evidence="2" key="1">
    <citation type="submission" date="2021-01" db="EMBL/GenBank/DDBJ databases">
        <authorList>
            <person name="Kaushik A."/>
        </authorList>
    </citation>
    <scope>NUCLEOTIDE SEQUENCE</scope>
    <source>
        <strain evidence="2">AG2-2IIIB</strain>
    </source>
</reference>
<organism evidence="2 3">
    <name type="scientific">Rhizoctonia solani</name>
    <dbReference type="NCBI Taxonomy" id="456999"/>
    <lineage>
        <taxon>Eukaryota</taxon>
        <taxon>Fungi</taxon>
        <taxon>Dikarya</taxon>
        <taxon>Basidiomycota</taxon>
        <taxon>Agaricomycotina</taxon>
        <taxon>Agaricomycetes</taxon>
        <taxon>Cantharellales</taxon>
        <taxon>Ceratobasidiaceae</taxon>
        <taxon>Rhizoctonia</taxon>
    </lineage>
</organism>
<dbReference type="Proteomes" id="UP000663843">
    <property type="component" value="Unassembled WGS sequence"/>
</dbReference>
<comment type="caution">
    <text evidence="2">The sequence shown here is derived from an EMBL/GenBank/DDBJ whole genome shotgun (WGS) entry which is preliminary data.</text>
</comment>
<evidence type="ECO:0000256" key="1">
    <source>
        <dbReference type="SAM" id="SignalP"/>
    </source>
</evidence>
<sequence>MFFTRFVVTALSFGAAALAAPIGMPGLPVDGLVPTGSGSGSGSGSSLPIDTGKLPIDASKLPLPISGGSVPSLGGGSGGLGLPYARRHDSTYSGALDGVQTTARGLLSTLGGTTDITKITLGLGDLSSALGLVNSALAVPNLDLDGLLAGASLGDITQKSSEVFGLVNTVLSKVQALPAVSELKGELVNVVALIPKIESALGICPELQGVVNGALAKVLGLVGGLLGGLGLNL</sequence>
<dbReference type="AlphaFoldDB" id="A0A8H3CKY8"/>
<dbReference type="EMBL" id="CAJMWT010004132">
    <property type="protein sequence ID" value="CAE6485332.1"/>
    <property type="molecule type" value="Genomic_DNA"/>
</dbReference>
<proteinExistence type="predicted"/>
<keyword evidence="1" id="KW-0732">Signal</keyword>
<evidence type="ECO:0000313" key="2">
    <source>
        <dbReference type="EMBL" id="CAE6485332.1"/>
    </source>
</evidence>